<proteinExistence type="predicted"/>
<dbReference type="Proteomes" id="UP001233999">
    <property type="component" value="Unassembled WGS sequence"/>
</dbReference>
<reference evidence="1" key="1">
    <citation type="journal article" date="2023" name="IScience">
        <title>Live-bearing cockroach genome reveals convergent evolutionary mechanisms linked to viviparity in insects and beyond.</title>
        <authorList>
            <person name="Fouks B."/>
            <person name="Harrison M.C."/>
            <person name="Mikhailova A.A."/>
            <person name="Marchal E."/>
            <person name="English S."/>
            <person name="Carruthers M."/>
            <person name="Jennings E.C."/>
            <person name="Chiamaka E.L."/>
            <person name="Frigard R.A."/>
            <person name="Pippel M."/>
            <person name="Attardo G.M."/>
            <person name="Benoit J.B."/>
            <person name="Bornberg-Bauer E."/>
            <person name="Tobe S.S."/>
        </authorList>
    </citation>
    <scope>NUCLEOTIDE SEQUENCE</scope>
    <source>
        <strain evidence="1">Stay&amp;Tobe</strain>
    </source>
</reference>
<gene>
    <name evidence="1" type="ORF">L9F63_013529</name>
</gene>
<keyword evidence="2" id="KW-1185">Reference proteome</keyword>
<feature type="non-terminal residue" evidence="1">
    <location>
        <position position="1"/>
    </location>
</feature>
<sequence length="50" mass="5956">TLYLLNFQNFSPILRNLKYGRQPNCVVLLKCSSLYRRCELSNDVTYTYAY</sequence>
<evidence type="ECO:0000313" key="2">
    <source>
        <dbReference type="Proteomes" id="UP001233999"/>
    </source>
</evidence>
<accession>A0AAD8AAM3</accession>
<comment type="caution">
    <text evidence="1">The sequence shown here is derived from an EMBL/GenBank/DDBJ whole genome shotgun (WGS) entry which is preliminary data.</text>
</comment>
<name>A0AAD8AAM3_DIPPU</name>
<organism evidence="1 2">
    <name type="scientific">Diploptera punctata</name>
    <name type="common">Pacific beetle cockroach</name>
    <dbReference type="NCBI Taxonomy" id="6984"/>
    <lineage>
        <taxon>Eukaryota</taxon>
        <taxon>Metazoa</taxon>
        <taxon>Ecdysozoa</taxon>
        <taxon>Arthropoda</taxon>
        <taxon>Hexapoda</taxon>
        <taxon>Insecta</taxon>
        <taxon>Pterygota</taxon>
        <taxon>Neoptera</taxon>
        <taxon>Polyneoptera</taxon>
        <taxon>Dictyoptera</taxon>
        <taxon>Blattodea</taxon>
        <taxon>Blaberoidea</taxon>
        <taxon>Blaberidae</taxon>
        <taxon>Diplopterinae</taxon>
        <taxon>Diploptera</taxon>
    </lineage>
</organism>
<feature type="non-terminal residue" evidence="1">
    <location>
        <position position="50"/>
    </location>
</feature>
<reference evidence="1" key="2">
    <citation type="submission" date="2023-05" db="EMBL/GenBank/DDBJ databases">
        <authorList>
            <person name="Fouks B."/>
        </authorList>
    </citation>
    <scope>NUCLEOTIDE SEQUENCE</scope>
    <source>
        <strain evidence="1">Stay&amp;Tobe</strain>
        <tissue evidence="1">Testes</tissue>
    </source>
</reference>
<evidence type="ECO:0000313" key="1">
    <source>
        <dbReference type="EMBL" id="KAJ9595171.1"/>
    </source>
</evidence>
<dbReference type="EMBL" id="JASPKZ010002687">
    <property type="protein sequence ID" value="KAJ9595171.1"/>
    <property type="molecule type" value="Genomic_DNA"/>
</dbReference>
<protein>
    <submittedName>
        <fullName evidence="1">Uncharacterized protein</fullName>
    </submittedName>
</protein>
<dbReference type="AlphaFoldDB" id="A0AAD8AAM3"/>